<reference evidence="2 3" key="1">
    <citation type="submission" date="2018-02" db="EMBL/GenBank/DDBJ databases">
        <title>Genomic Encyclopedia of Archaeal and Bacterial Type Strains, Phase II (KMG-II): from individual species to whole genera.</title>
        <authorList>
            <person name="Goeker M."/>
        </authorList>
    </citation>
    <scope>NUCLEOTIDE SEQUENCE [LARGE SCALE GENOMIC DNA]</scope>
    <source>
        <strain evidence="2 3">YU 961-1</strain>
    </source>
</reference>
<dbReference type="AlphaFoldDB" id="A0A2S6GKT8"/>
<proteinExistence type="predicted"/>
<evidence type="ECO:0000313" key="3">
    <source>
        <dbReference type="Proteomes" id="UP000239203"/>
    </source>
</evidence>
<dbReference type="Proteomes" id="UP000239203">
    <property type="component" value="Unassembled WGS sequence"/>
</dbReference>
<comment type="caution">
    <text evidence="2">The sequence shown here is derived from an EMBL/GenBank/DDBJ whole genome shotgun (WGS) entry which is preliminary data.</text>
</comment>
<organism evidence="2 3">
    <name type="scientific">Actinokineospora auranticolor</name>
    <dbReference type="NCBI Taxonomy" id="155976"/>
    <lineage>
        <taxon>Bacteria</taxon>
        <taxon>Bacillati</taxon>
        <taxon>Actinomycetota</taxon>
        <taxon>Actinomycetes</taxon>
        <taxon>Pseudonocardiales</taxon>
        <taxon>Pseudonocardiaceae</taxon>
        <taxon>Actinokineospora</taxon>
    </lineage>
</organism>
<feature type="signal peptide" evidence="1">
    <location>
        <begin position="1"/>
        <end position="27"/>
    </location>
</feature>
<name>A0A2S6GKT8_9PSEU</name>
<keyword evidence="1" id="KW-0732">Signal</keyword>
<feature type="chain" id="PRO_5015721358" evidence="1">
    <location>
        <begin position="28"/>
        <end position="228"/>
    </location>
</feature>
<dbReference type="OrthoDB" id="3701075at2"/>
<gene>
    <name evidence="2" type="ORF">CLV40_112114</name>
</gene>
<protein>
    <submittedName>
        <fullName evidence="2">Uncharacterized protein</fullName>
    </submittedName>
</protein>
<dbReference type="RefSeq" id="WP_104480830.1">
    <property type="nucleotide sequence ID" value="NZ_CP154825.1"/>
</dbReference>
<evidence type="ECO:0000256" key="1">
    <source>
        <dbReference type="SAM" id="SignalP"/>
    </source>
</evidence>
<accession>A0A2S6GKT8</accession>
<dbReference type="EMBL" id="PTIX01000012">
    <property type="protein sequence ID" value="PPK65852.1"/>
    <property type="molecule type" value="Genomic_DNA"/>
</dbReference>
<sequence length="228" mass="20980">MNKIARFVAASVAGSLLALGGAGMAQAETATDPVERIATVDSQLKQAVDTQDLAGVRTAINDLRTTLQQTADPRAAEADAKLAQVQQALPGLGGLPIPDISSLLGGVTGGAAGGLPVVGGLLGGGNPLSGLLQAVSNLLTGLLGGLAGGGSPLGGLGGLTSVLGGLPVVGGLLGSLGGATGGVTGAAGGATGGLGGLGGLLSGLPGGNLLGGLLGGLPLVGGLLGGGK</sequence>
<keyword evidence="3" id="KW-1185">Reference proteome</keyword>
<evidence type="ECO:0000313" key="2">
    <source>
        <dbReference type="EMBL" id="PPK65852.1"/>
    </source>
</evidence>